<keyword evidence="3" id="KW-0472">Membrane</keyword>
<dbReference type="InterPro" id="IPR000462">
    <property type="entry name" value="CDP-OH_P_trans"/>
</dbReference>
<feature type="transmembrane region" description="Helical" evidence="3">
    <location>
        <begin position="36"/>
        <end position="60"/>
    </location>
</feature>
<keyword evidence="5" id="KW-1185">Reference proteome</keyword>
<evidence type="ECO:0000313" key="5">
    <source>
        <dbReference type="Proteomes" id="UP000503336"/>
    </source>
</evidence>
<comment type="similarity">
    <text evidence="2">Belongs to the CDP-alcohol phosphatidyltransferase class-I family.</text>
</comment>
<dbReference type="Gene3D" id="1.20.120.1760">
    <property type="match status" value="1"/>
</dbReference>
<protein>
    <submittedName>
        <fullName evidence="4">CDP-alcohol phosphatidyltransferase family protein</fullName>
    </submittedName>
</protein>
<name>A0A7M3T6I2_9RHOB</name>
<feature type="transmembrane region" description="Helical" evidence="3">
    <location>
        <begin position="109"/>
        <end position="133"/>
    </location>
</feature>
<dbReference type="InterPro" id="IPR043130">
    <property type="entry name" value="CDP-OH_PTrfase_TM_dom"/>
</dbReference>
<evidence type="ECO:0000256" key="2">
    <source>
        <dbReference type="RuleBase" id="RU003750"/>
    </source>
</evidence>
<dbReference type="KEGG" id="hdh:G5B40_20455"/>
<evidence type="ECO:0000256" key="3">
    <source>
        <dbReference type="SAM" id="Phobius"/>
    </source>
</evidence>
<dbReference type="Proteomes" id="UP000503336">
    <property type="component" value="Chromosome"/>
</dbReference>
<dbReference type="GO" id="GO:0008654">
    <property type="term" value="P:phospholipid biosynthetic process"/>
    <property type="evidence" value="ECO:0007669"/>
    <property type="project" value="InterPro"/>
</dbReference>
<sequence>MFDSRLRKLIDPPLDRLGGALARAGVGANSVTLAGFALGLLAVALIAFGLPLAALVPLLLGRLADGLDGAIARTAGRTDFGGFLDITCDFIVYGAVPLGFVLADPVANGAAGAVLLASFYANGSAFLAFAAVAERRGMESRAQGAKTLYYVGGLLEGGETIALFVLFCLFPSWFAPLAWGFGALCFVSAGARMLLAWRIFGA</sequence>
<accession>A0A7M3T6I2</accession>
<feature type="transmembrane region" description="Helical" evidence="3">
    <location>
        <begin position="154"/>
        <end position="173"/>
    </location>
</feature>
<gene>
    <name evidence="4" type="ORF">G5B40_20455</name>
</gene>
<evidence type="ECO:0000256" key="1">
    <source>
        <dbReference type="ARBA" id="ARBA00022679"/>
    </source>
</evidence>
<proteinExistence type="inferred from homology"/>
<feature type="transmembrane region" description="Helical" evidence="3">
    <location>
        <begin position="179"/>
        <end position="200"/>
    </location>
</feature>
<dbReference type="RefSeq" id="WP_165102851.1">
    <property type="nucleotide sequence ID" value="NZ_CP049056.1"/>
</dbReference>
<dbReference type="GO" id="GO:0016020">
    <property type="term" value="C:membrane"/>
    <property type="evidence" value="ECO:0007669"/>
    <property type="project" value="InterPro"/>
</dbReference>
<keyword evidence="3" id="KW-0812">Transmembrane</keyword>
<keyword evidence="1 2" id="KW-0808">Transferase</keyword>
<reference evidence="4 5" key="1">
    <citation type="submission" date="2020-02" db="EMBL/GenBank/DDBJ databases">
        <title>complete genome sequence of Rhodobacteraceae bacterium.</title>
        <authorList>
            <person name="Park J."/>
            <person name="Kim Y.-S."/>
            <person name="Kim K.-H."/>
        </authorList>
    </citation>
    <scope>NUCLEOTIDE SEQUENCE [LARGE SCALE GENOMIC DNA]</scope>
    <source>
        <strain evidence="4 5">RR4-56</strain>
    </source>
</reference>
<dbReference type="InterPro" id="IPR048254">
    <property type="entry name" value="CDP_ALCOHOL_P_TRANSF_CS"/>
</dbReference>
<dbReference type="AlphaFoldDB" id="A0A7M3T6I2"/>
<evidence type="ECO:0000313" key="4">
    <source>
        <dbReference type="EMBL" id="QIE57613.1"/>
    </source>
</evidence>
<keyword evidence="3" id="KW-1133">Transmembrane helix</keyword>
<dbReference type="GO" id="GO:0016780">
    <property type="term" value="F:phosphotransferase activity, for other substituted phosphate groups"/>
    <property type="evidence" value="ECO:0007669"/>
    <property type="project" value="InterPro"/>
</dbReference>
<feature type="transmembrane region" description="Helical" evidence="3">
    <location>
        <begin position="80"/>
        <end position="103"/>
    </location>
</feature>
<dbReference type="PROSITE" id="PS00379">
    <property type="entry name" value="CDP_ALCOHOL_P_TRANSF"/>
    <property type="match status" value="1"/>
</dbReference>
<dbReference type="Pfam" id="PF01066">
    <property type="entry name" value="CDP-OH_P_transf"/>
    <property type="match status" value="1"/>
</dbReference>
<dbReference type="EMBL" id="CP049056">
    <property type="protein sequence ID" value="QIE57613.1"/>
    <property type="molecule type" value="Genomic_DNA"/>
</dbReference>
<organism evidence="4 5">
    <name type="scientific">Pikeienuella piscinae</name>
    <dbReference type="NCBI Taxonomy" id="2748098"/>
    <lineage>
        <taxon>Bacteria</taxon>
        <taxon>Pseudomonadati</taxon>
        <taxon>Pseudomonadota</taxon>
        <taxon>Alphaproteobacteria</taxon>
        <taxon>Rhodobacterales</taxon>
        <taxon>Paracoccaceae</taxon>
        <taxon>Pikeienuella</taxon>
    </lineage>
</organism>